<reference evidence="2 3" key="1">
    <citation type="submission" date="2013-07" db="EMBL/GenBank/DDBJ databases">
        <title>The Genome Sequence of Kwoniella mangroviensis CBS10435.</title>
        <authorList>
            <consortium name="The Broad Institute Genome Sequencing Platform"/>
            <person name="Cuomo C."/>
            <person name="Litvintseva A."/>
            <person name="Chen Y."/>
            <person name="Heitman J."/>
            <person name="Sun S."/>
            <person name="Springer D."/>
            <person name="Dromer F."/>
            <person name="Young S.K."/>
            <person name="Zeng Q."/>
            <person name="Gargeya S."/>
            <person name="Fitzgerald M."/>
            <person name="Abouelleil A."/>
            <person name="Alvarado L."/>
            <person name="Berlin A.M."/>
            <person name="Chapman S.B."/>
            <person name="Dewar J."/>
            <person name="Goldberg J."/>
            <person name="Griggs A."/>
            <person name="Gujja S."/>
            <person name="Hansen M."/>
            <person name="Howarth C."/>
            <person name="Imamovic A."/>
            <person name="Larimer J."/>
            <person name="McCowan C."/>
            <person name="Murphy C."/>
            <person name="Pearson M."/>
            <person name="Priest M."/>
            <person name="Roberts A."/>
            <person name="Saif S."/>
            <person name="Shea T."/>
            <person name="Sykes S."/>
            <person name="Wortman J."/>
            <person name="Nusbaum C."/>
            <person name="Birren B."/>
        </authorList>
    </citation>
    <scope>NUCLEOTIDE SEQUENCE [LARGE SCALE GENOMIC DNA]</scope>
    <source>
        <strain evidence="2 3">CBS 10435</strain>
    </source>
</reference>
<feature type="region of interest" description="Disordered" evidence="1">
    <location>
        <begin position="1"/>
        <end position="23"/>
    </location>
</feature>
<gene>
    <name evidence="2" type="ORF">L486_01944</name>
</gene>
<accession>A0A1B9J3B7</accession>
<organism evidence="2 3">
    <name type="scientific">Kwoniella mangroviensis CBS 10435</name>
    <dbReference type="NCBI Taxonomy" id="1331196"/>
    <lineage>
        <taxon>Eukaryota</taxon>
        <taxon>Fungi</taxon>
        <taxon>Dikarya</taxon>
        <taxon>Basidiomycota</taxon>
        <taxon>Agaricomycotina</taxon>
        <taxon>Tremellomycetes</taxon>
        <taxon>Tremellales</taxon>
        <taxon>Cryptococcaceae</taxon>
        <taxon>Kwoniella</taxon>
    </lineage>
</organism>
<protein>
    <submittedName>
        <fullName evidence="2">Uncharacterized protein</fullName>
    </submittedName>
</protein>
<evidence type="ECO:0000313" key="3">
    <source>
        <dbReference type="Proteomes" id="UP000092583"/>
    </source>
</evidence>
<evidence type="ECO:0000256" key="1">
    <source>
        <dbReference type="SAM" id="MobiDB-lite"/>
    </source>
</evidence>
<dbReference type="EMBL" id="KI669459">
    <property type="protein sequence ID" value="OCF62276.1"/>
    <property type="molecule type" value="Genomic_DNA"/>
</dbReference>
<feature type="compositionally biased region" description="Polar residues" evidence="1">
    <location>
        <begin position="1"/>
        <end position="20"/>
    </location>
</feature>
<feature type="compositionally biased region" description="Polar residues" evidence="1">
    <location>
        <begin position="117"/>
        <end position="127"/>
    </location>
</feature>
<feature type="region of interest" description="Disordered" evidence="1">
    <location>
        <begin position="38"/>
        <end position="104"/>
    </location>
</feature>
<dbReference type="AlphaFoldDB" id="A0A1B9J3B7"/>
<feature type="region of interest" description="Disordered" evidence="1">
    <location>
        <begin position="117"/>
        <end position="154"/>
    </location>
</feature>
<reference evidence="3" key="2">
    <citation type="submission" date="2013-12" db="EMBL/GenBank/DDBJ databases">
        <title>Evolution of pathogenesis and genome organization in the Tremellales.</title>
        <authorList>
            <person name="Cuomo C."/>
            <person name="Litvintseva A."/>
            <person name="Heitman J."/>
            <person name="Chen Y."/>
            <person name="Sun S."/>
            <person name="Springer D."/>
            <person name="Dromer F."/>
            <person name="Young S."/>
            <person name="Zeng Q."/>
            <person name="Chapman S."/>
            <person name="Gujja S."/>
            <person name="Saif S."/>
            <person name="Birren B."/>
        </authorList>
    </citation>
    <scope>NUCLEOTIDE SEQUENCE [LARGE SCALE GENOMIC DNA]</scope>
    <source>
        <strain evidence="3">CBS 10435</strain>
    </source>
</reference>
<proteinExistence type="predicted"/>
<keyword evidence="3" id="KW-1185">Reference proteome</keyword>
<sequence>MSDSEASSCVPTPTLTTYSPNDKRWTIDLNFPKKFAQMQRQPTSFHHSGGSIKSTTAGHKLTSTSSVSSPIGAKGSLQDPTRDTESIQGSPKVGSISRSNTNESPINRFFKNIHHTAISTGSGSGSPTMAMASGSGESGEGTSAMSRSSSVKKTLALVEEKKKEYLDYQN</sequence>
<feature type="compositionally biased region" description="Polar residues" evidence="1">
    <location>
        <begin position="38"/>
        <end position="69"/>
    </location>
</feature>
<name>A0A1B9J3B7_9TREE</name>
<dbReference type="Proteomes" id="UP000092583">
    <property type="component" value="Unassembled WGS sequence"/>
</dbReference>
<feature type="compositionally biased region" description="Low complexity" evidence="1">
    <location>
        <begin position="128"/>
        <end position="146"/>
    </location>
</feature>
<evidence type="ECO:0000313" key="2">
    <source>
        <dbReference type="EMBL" id="OCF62276.1"/>
    </source>
</evidence>